<proteinExistence type="predicted"/>
<dbReference type="PANTHER" id="PTHR33936:SF24">
    <property type="entry name" value="C2H2-TYPE DOMAIN-CONTAINING PROTEIN"/>
    <property type="match status" value="1"/>
</dbReference>
<dbReference type="SMART" id="SM00355">
    <property type="entry name" value="ZnF_C2H2"/>
    <property type="match status" value="2"/>
</dbReference>
<dbReference type="AlphaFoldDB" id="A0A4Y2S694"/>
<dbReference type="EMBL" id="BGPR01019981">
    <property type="protein sequence ID" value="GBN83501.1"/>
    <property type="molecule type" value="Genomic_DNA"/>
</dbReference>
<dbReference type="InterPro" id="IPR018289">
    <property type="entry name" value="MULE_transposase_dom"/>
</dbReference>
<organism evidence="3 4">
    <name type="scientific">Araneus ventricosus</name>
    <name type="common">Orbweaver spider</name>
    <name type="synonym">Epeira ventricosa</name>
    <dbReference type="NCBI Taxonomy" id="182803"/>
    <lineage>
        <taxon>Eukaryota</taxon>
        <taxon>Metazoa</taxon>
        <taxon>Ecdysozoa</taxon>
        <taxon>Arthropoda</taxon>
        <taxon>Chelicerata</taxon>
        <taxon>Arachnida</taxon>
        <taxon>Araneae</taxon>
        <taxon>Araneomorphae</taxon>
        <taxon>Entelegynae</taxon>
        <taxon>Araneoidea</taxon>
        <taxon>Araneidae</taxon>
        <taxon>Araneus</taxon>
    </lineage>
</organism>
<accession>A0A4Y2S694</accession>
<dbReference type="Proteomes" id="UP000499080">
    <property type="component" value="Unassembled WGS sequence"/>
</dbReference>
<dbReference type="InterPro" id="IPR036236">
    <property type="entry name" value="Znf_C2H2_sf"/>
</dbReference>
<evidence type="ECO:0000256" key="1">
    <source>
        <dbReference type="PROSITE-ProRule" id="PRU00042"/>
    </source>
</evidence>
<dbReference type="PROSITE" id="PS50157">
    <property type="entry name" value="ZINC_FINGER_C2H2_2"/>
    <property type="match status" value="1"/>
</dbReference>
<dbReference type="InterPro" id="IPR052797">
    <property type="entry name" value="RegFact_GeneExpr_CellDeath"/>
</dbReference>
<name>A0A4Y2S694_ARAVE</name>
<protein>
    <recommendedName>
        <fullName evidence="2">C2H2-type domain-containing protein</fullName>
    </recommendedName>
</protein>
<comment type="caution">
    <text evidence="3">The sequence shown here is derived from an EMBL/GenBank/DDBJ whole genome shotgun (WGS) entry which is preliminary data.</text>
</comment>
<evidence type="ECO:0000259" key="2">
    <source>
        <dbReference type="PROSITE" id="PS50157"/>
    </source>
</evidence>
<dbReference type="GO" id="GO:0008270">
    <property type="term" value="F:zinc ion binding"/>
    <property type="evidence" value="ECO:0007669"/>
    <property type="project" value="UniProtKB-KW"/>
</dbReference>
<dbReference type="Gene3D" id="3.30.160.60">
    <property type="entry name" value="Classic Zinc Finger"/>
    <property type="match status" value="1"/>
</dbReference>
<dbReference type="PROSITE" id="PS00028">
    <property type="entry name" value="ZINC_FINGER_C2H2_1"/>
    <property type="match status" value="2"/>
</dbReference>
<keyword evidence="4" id="KW-1185">Reference proteome</keyword>
<dbReference type="Pfam" id="PF10551">
    <property type="entry name" value="MULE"/>
    <property type="match status" value="1"/>
</dbReference>
<keyword evidence="1" id="KW-0479">Metal-binding</keyword>
<dbReference type="PANTHER" id="PTHR33936">
    <property type="entry name" value="PROTEIN CBG17840"/>
    <property type="match status" value="1"/>
</dbReference>
<dbReference type="Pfam" id="PF00096">
    <property type="entry name" value="zf-C2H2"/>
    <property type="match status" value="1"/>
</dbReference>
<sequence length="469" mass="54124">MAESGSSQPIICEKCEISFTMRKGLNAHIRKFHPEQEVLVKGNQICGMCDRTFRTIALLQEHLESQHSICLKYVSETFYSDEEFLNWKEKIEKDSLSSFVLRNHSERKEMGKRLSYYICHRSGCFKPKEDRTRHLKASGSVKSGCTCPAIMNVTKQTVDDIVEISVRYQSVHVGHELETGKLRLMKAEKENLAADLNLGIPMSKILDKTRQNFSSTNRFSLTTRKDLRNIRRDFQLREESVYDANDSTSVDILVQKLMNESEDLVLIYKAMGQTLPNYPSIHQEDFLLGLMNDAQEKLLGLYGSSCIMIDSTHGTNQYGFELTTLMVHDENHEGLPVATLFSSRTGSDILLPFFESIKNRIPNLQTHVLMTDDTNSYLNAWELTFHAKPTHLLCIWHVNKNINRNINIKVKNSNNRSSIKTEIKDIVTEIDATTFNNLIGEFVERYKEEENSFIQYFETTYKRRAEKWA</sequence>
<evidence type="ECO:0000313" key="3">
    <source>
        <dbReference type="EMBL" id="GBN83501.1"/>
    </source>
</evidence>
<keyword evidence="1" id="KW-0862">Zinc</keyword>
<evidence type="ECO:0000313" key="4">
    <source>
        <dbReference type="Proteomes" id="UP000499080"/>
    </source>
</evidence>
<dbReference type="SUPFAM" id="SSF57667">
    <property type="entry name" value="beta-beta-alpha zinc fingers"/>
    <property type="match status" value="1"/>
</dbReference>
<keyword evidence="1" id="KW-0863">Zinc-finger</keyword>
<dbReference type="InterPro" id="IPR013087">
    <property type="entry name" value="Znf_C2H2_type"/>
</dbReference>
<dbReference type="OrthoDB" id="6432060at2759"/>
<gene>
    <name evidence="3" type="ORF">AVEN_239909_1</name>
</gene>
<feature type="domain" description="C2H2-type" evidence="2">
    <location>
        <begin position="10"/>
        <end position="38"/>
    </location>
</feature>
<reference evidence="3 4" key="1">
    <citation type="journal article" date="2019" name="Sci. Rep.">
        <title>Orb-weaving spider Araneus ventricosus genome elucidates the spidroin gene catalogue.</title>
        <authorList>
            <person name="Kono N."/>
            <person name="Nakamura H."/>
            <person name="Ohtoshi R."/>
            <person name="Moran D.A.P."/>
            <person name="Shinohara A."/>
            <person name="Yoshida Y."/>
            <person name="Fujiwara M."/>
            <person name="Mori M."/>
            <person name="Tomita M."/>
            <person name="Arakawa K."/>
        </authorList>
    </citation>
    <scope>NUCLEOTIDE SEQUENCE [LARGE SCALE GENOMIC DNA]</scope>
</reference>